<feature type="domain" description="OmpA-like" evidence="10">
    <location>
        <begin position="79"/>
        <end position="193"/>
    </location>
</feature>
<dbReference type="InterPro" id="IPR006664">
    <property type="entry name" value="OMP_bac"/>
</dbReference>
<dbReference type="SUPFAM" id="SSF103088">
    <property type="entry name" value="OmpA-like"/>
    <property type="match status" value="1"/>
</dbReference>
<keyword evidence="2 8" id="KW-0732">Signal</keyword>
<dbReference type="PANTHER" id="PTHR30329">
    <property type="entry name" value="STATOR ELEMENT OF FLAGELLAR MOTOR COMPLEX"/>
    <property type="match status" value="1"/>
</dbReference>
<gene>
    <name evidence="8 11" type="primary">pal</name>
    <name evidence="11" type="ORF">H8E23_13380</name>
</gene>
<dbReference type="InterPro" id="IPR039001">
    <property type="entry name" value="Pal"/>
</dbReference>
<proteinExistence type="inferred from homology"/>
<evidence type="ECO:0000259" key="10">
    <source>
        <dbReference type="PROSITE" id="PS51123"/>
    </source>
</evidence>
<comment type="subcellular location">
    <subcellularLocation>
        <location evidence="8">Cell outer membrane</location>
        <topology evidence="8">Lipid-anchor</topology>
    </subcellularLocation>
</comment>
<evidence type="ECO:0000313" key="11">
    <source>
        <dbReference type="EMBL" id="MBC8362378.1"/>
    </source>
</evidence>
<keyword evidence="5 8" id="KW-0998">Cell outer membrane</keyword>
<dbReference type="PROSITE" id="PS51123">
    <property type="entry name" value="OMPA_2"/>
    <property type="match status" value="1"/>
</dbReference>
<dbReference type="InterPro" id="IPR050330">
    <property type="entry name" value="Bact_OuterMem_StrucFunc"/>
</dbReference>
<protein>
    <recommendedName>
        <fullName evidence="8">Peptidoglycan-associated lipoprotein</fullName>
        <shortName evidence="8">PAL</shortName>
    </recommendedName>
</protein>
<evidence type="ECO:0000256" key="5">
    <source>
        <dbReference type="ARBA" id="ARBA00023237"/>
    </source>
</evidence>
<keyword evidence="9" id="KW-0175">Coiled coil</keyword>
<comment type="caution">
    <text evidence="11">The sequence shown here is derived from an EMBL/GenBank/DDBJ whole genome shotgun (WGS) entry which is preliminary data.</text>
</comment>
<dbReference type="Pfam" id="PF00691">
    <property type="entry name" value="OmpA"/>
    <property type="match status" value="1"/>
</dbReference>
<dbReference type="InterPro" id="IPR014169">
    <property type="entry name" value="Pal_lipo_C"/>
</dbReference>
<keyword evidence="3 8" id="KW-0472">Membrane</keyword>
<dbReference type="NCBIfam" id="TIGR02802">
    <property type="entry name" value="Pal_lipo"/>
    <property type="match status" value="1"/>
</dbReference>
<comment type="similarity">
    <text evidence="8">Belongs to the Pal lipoprotein family.</text>
</comment>
<dbReference type="Gene3D" id="3.30.1330.60">
    <property type="entry name" value="OmpA-like domain"/>
    <property type="match status" value="1"/>
</dbReference>
<dbReference type="Proteomes" id="UP000603434">
    <property type="component" value="Unassembled WGS sequence"/>
</dbReference>
<keyword evidence="6 8" id="KW-0449">Lipoprotein</keyword>
<name>A0A8J6TN60_9BACT</name>
<dbReference type="InterPro" id="IPR036737">
    <property type="entry name" value="OmpA-like_sf"/>
</dbReference>
<dbReference type="HAMAP" id="MF_02204">
    <property type="entry name" value="Pal"/>
    <property type="match status" value="1"/>
</dbReference>
<evidence type="ECO:0000256" key="8">
    <source>
        <dbReference type="HAMAP-Rule" id="MF_02204"/>
    </source>
</evidence>
<dbReference type="InterPro" id="IPR006665">
    <property type="entry name" value="OmpA-like"/>
</dbReference>
<evidence type="ECO:0000256" key="7">
    <source>
        <dbReference type="ARBA" id="ARBA00023306"/>
    </source>
</evidence>
<keyword evidence="7" id="KW-0131">Cell cycle</keyword>
<keyword evidence="4 8" id="KW-0564">Palmitate</keyword>
<evidence type="ECO:0000256" key="3">
    <source>
        <dbReference type="ARBA" id="ARBA00023136"/>
    </source>
</evidence>
<evidence type="ECO:0000256" key="9">
    <source>
        <dbReference type="SAM" id="Coils"/>
    </source>
</evidence>
<evidence type="ECO:0000256" key="4">
    <source>
        <dbReference type="ARBA" id="ARBA00023139"/>
    </source>
</evidence>
<dbReference type="CDD" id="cd07185">
    <property type="entry name" value="OmpA_C-like"/>
    <property type="match status" value="1"/>
</dbReference>
<feature type="coiled-coil region" evidence="9">
    <location>
        <begin position="40"/>
        <end position="84"/>
    </location>
</feature>
<keyword evidence="1" id="KW-0132">Cell division</keyword>
<dbReference type="PANTHER" id="PTHR30329:SF21">
    <property type="entry name" value="LIPOPROTEIN YIAD-RELATED"/>
    <property type="match status" value="1"/>
</dbReference>
<evidence type="ECO:0000256" key="2">
    <source>
        <dbReference type="ARBA" id="ARBA00022729"/>
    </source>
</evidence>
<organism evidence="11 12">
    <name type="scientific">Candidatus Desulfatibia profunda</name>
    <dbReference type="NCBI Taxonomy" id="2841695"/>
    <lineage>
        <taxon>Bacteria</taxon>
        <taxon>Pseudomonadati</taxon>
        <taxon>Thermodesulfobacteriota</taxon>
        <taxon>Desulfobacteria</taxon>
        <taxon>Desulfobacterales</taxon>
        <taxon>Desulfobacterales incertae sedis</taxon>
        <taxon>Candidatus Desulfatibia</taxon>
    </lineage>
</organism>
<evidence type="ECO:0000256" key="6">
    <source>
        <dbReference type="ARBA" id="ARBA00023288"/>
    </source>
</evidence>
<evidence type="ECO:0000256" key="1">
    <source>
        <dbReference type="ARBA" id="ARBA00022618"/>
    </source>
</evidence>
<reference evidence="11 12" key="1">
    <citation type="submission" date="2020-08" db="EMBL/GenBank/DDBJ databases">
        <title>Bridging the membrane lipid divide: bacteria of the FCB group superphylum have the potential to synthesize archaeal ether lipids.</title>
        <authorList>
            <person name="Villanueva L."/>
            <person name="Von Meijenfeldt F.A.B."/>
            <person name="Westbye A.B."/>
            <person name="Yadav S."/>
            <person name="Hopmans E.C."/>
            <person name="Dutilh B.E."/>
            <person name="Sinninghe Damste J.S."/>
        </authorList>
    </citation>
    <scope>NUCLEOTIDE SEQUENCE [LARGE SCALE GENOMIC DNA]</scope>
    <source>
        <strain evidence="11">NIOZ-UU30</strain>
    </source>
</reference>
<dbReference type="GO" id="GO:0051301">
    <property type="term" value="P:cell division"/>
    <property type="evidence" value="ECO:0007669"/>
    <property type="project" value="UniProtKB-KW"/>
</dbReference>
<evidence type="ECO:0000313" key="12">
    <source>
        <dbReference type="Proteomes" id="UP000603434"/>
    </source>
</evidence>
<sequence>MRRKWWIMLALFFVIPGFLFTVSCAKKTVKEDESVLQRQAEEEARIKARQTEEMKQAEMERQRKIEEERLREEARQKMMAAKNRFLNEDIHFEFDKSNLLSEAQELLRWKAEWLRENPDVHVTIEGHCDDRGTSEYNLALGDRRANSAKSYLVDLGISGSRLTTISYGEERPLDPGHNEEAWAKNRRAHFAIE</sequence>
<dbReference type="GO" id="GO:0009279">
    <property type="term" value="C:cell outer membrane"/>
    <property type="evidence" value="ECO:0007669"/>
    <property type="project" value="UniProtKB-SubCell"/>
</dbReference>
<dbReference type="PROSITE" id="PS51257">
    <property type="entry name" value="PROKAR_LIPOPROTEIN"/>
    <property type="match status" value="1"/>
</dbReference>
<dbReference type="EMBL" id="JACNJH010000186">
    <property type="protein sequence ID" value="MBC8362378.1"/>
    <property type="molecule type" value="Genomic_DNA"/>
</dbReference>
<dbReference type="PRINTS" id="PR01021">
    <property type="entry name" value="OMPADOMAIN"/>
</dbReference>
<dbReference type="AlphaFoldDB" id="A0A8J6TN60"/>
<accession>A0A8J6TN60</accession>